<dbReference type="Gene3D" id="3.30.70.1290">
    <property type="entry name" value="Transposase IS200-like"/>
    <property type="match status" value="1"/>
</dbReference>
<name>A0A1F6G778_9BACT</name>
<dbReference type="Pfam" id="PF01797">
    <property type="entry name" value="Y1_Tnp"/>
    <property type="match status" value="1"/>
</dbReference>
<dbReference type="GO" id="GO:0003677">
    <property type="term" value="F:DNA binding"/>
    <property type="evidence" value="ECO:0007669"/>
    <property type="project" value="InterPro"/>
</dbReference>
<protein>
    <recommendedName>
        <fullName evidence="1">Transposase IS200-like domain-containing protein</fullName>
    </recommendedName>
</protein>
<evidence type="ECO:0000313" key="3">
    <source>
        <dbReference type="Proteomes" id="UP000176867"/>
    </source>
</evidence>
<proteinExistence type="predicted"/>
<dbReference type="InterPro" id="IPR036515">
    <property type="entry name" value="Transposase_17_sf"/>
</dbReference>
<gene>
    <name evidence="2" type="ORF">A2609_02415</name>
</gene>
<reference evidence="2 3" key="1">
    <citation type="journal article" date="2016" name="Nat. Commun.">
        <title>Thousands of microbial genomes shed light on interconnected biogeochemical processes in an aquifer system.</title>
        <authorList>
            <person name="Anantharaman K."/>
            <person name="Brown C.T."/>
            <person name="Hug L.A."/>
            <person name="Sharon I."/>
            <person name="Castelle C.J."/>
            <person name="Probst A.J."/>
            <person name="Thomas B.C."/>
            <person name="Singh A."/>
            <person name="Wilkins M.J."/>
            <person name="Karaoz U."/>
            <person name="Brodie E.L."/>
            <person name="Williams K.H."/>
            <person name="Hubbard S.S."/>
            <person name="Banfield J.F."/>
        </authorList>
    </citation>
    <scope>NUCLEOTIDE SEQUENCE [LARGE SCALE GENOMIC DNA]</scope>
</reference>
<dbReference type="PANTHER" id="PTHR34322">
    <property type="entry name" value="TRANSPOSASE, Y1_TNP DOMAIN-CONTAINING"/>
    <property type="match status" value="1"/>
</dbReference>
<feature type="domain" description="Transposase IS200-like" evidence="1">
    <location>
        <begin position="7"/>
        <end position="150"/>
    </location>
</feature>
<dbReference type="PANTHER" id="PTHR34322:SF2">
    <property type="entry name" value="TRANSPOSASE IS200-LIKE DOMAIN-CONTAINING PROTEIN"/>
    <property type="match status" value="1"/>
</dbReference>
<evidence type="ECO:0000259" key="1">
    <source>
        <dbReference type="SMART" id="SM01321"/>
    </source>
</evidence>
<dbReference type="STRING" id="1798533.A2609_02415"/>
<dbReference type="GO" id="GO:0004803">
    <property type="term" value="F:transposase activity"/>
    <property type="evidence" value="ECO:0007669"/>
    <property type="project" value="InterPro"/>
</dbReference>
<organism evidence="2 3">
    <name type="scientific">Candidatus Kaiserbacteria bacterium RIFOXYD1_FULL_47_14</name>
    <dbReference type="NCBI Taxonomy" id="1798533"/>
    <lineage>
        <taxon>Bacteria</taxon>
        <taxon>Candidatus Kaiseribacteriota</taxon>
    </lineage>
</organism>
<dbReference type="AlphaFoldDB" id="A0A1F6G778"/>
<dbReference type="Proteomes" id="UP000176867">
    <property type="component" value="Unassembled WGS sequence"/>
</dbReference>
<comment type="caution">
    <text evidence="2">The sequence shown here is derived from an EMBL/GenBank/DDBJ whole genome shotgun (WGS) entry which is preliminary data.</text>
</comment>
<dbReference type="InterPro" id="IPR002686">
    <property type="entry name" value="Transposase_17"/>
</dbReference>
<dbReference type="EMBL" id="MFMU01000003">
    <property type="protein sequence ID" value="OGG93973.1"/>
    <property type="molecule type" value="Genomic_DNA"/>
</dbReference>
<sequence length="230" mass="26856">MGYRETGLGAYVHVCNRGVKKMPIYRHETDLRRLHSLLFYLNHKEPMPDNWTRDIEGGLSSLSWPSSWQPREPIVSILAFTLMPNHFHLFLKEITEGGIAKFMHRVSMAYSKFINQKYGESGRLFEGTYKSRIIEEETDFKNLAAYIMVKNTFELYPGGLMTACREFEPAYASALHYPFTSLKDYEHSEHISPILDRELLGELFDNSHSFKSFAQECMLHRLDELTEHHL</sequence>
<evidence type="ECO:0000313" key="2">
    <source>
        <dbReference type="EMBL" id="OGG93973.1"/>
    </source>
</evidence>
<dbReference type="GO" id="GO:0006313">
    <property type="term" value="P:DNA transposition"/>
    <property type="evidence" value="ECO:0007669"/>
    <property type="project" value="InterPro"/>
</dbReference>
<accession>A0A1F6G778</accession>
<dbReference type="SMART" id="SM01321">
    <property type="entry name" value="Y1_Tnp"/>
    <property type="match status" value="1"/>
</dbReference>
<dbReference type="SUPFAM" id="SSF143422">
    <property type="entry name" value="Transposase IS200-like"/>
    <property type="match status" value="1"/>
</dbReference>